<name>A0AAW1QBQ8_9CHLO</name>
<dbReference type="PROSITE" id="PS50082">
    <property type="entry name" value="WD_REPEATS_2"/>
    <property type="match status" value="1"/>
</dbReference>
<feature type="compositionally biased region" description="Low complexity" evidence="2">
    <location>
        <begin position="984"/>
        <end position="1014"/>
    </location>
</feature>
<proteinExistence type="predicted"/>
<feature type="region of interest" description="Disordered" evidence="2">
    <location>
        <begin position="1142"/>
        <end position="1172"/>
    </location>
</feature>
<dbReference type="Pfam" id="PF00400">
    <property type="entry name" value="WD40"/>
    <property type="match status" value="3"/>
</dbReference>
<feature type="region of interest" description="Disordered" evidence="2">
    <location>
        <begin position="984"/>
        <end position="1044"/>
    </location>
</feature>
<dbReference type="CDD" id="cd00519">
    <property type="entry name" value="Lipase_3"/>
    <property type="match status" value="1"/>
</dbReference>
<dbReference type="EMBL" id="JALJOR010000004">
    <property type="protein sequence ID" value="KAK9818157.1"/>
    <property type="molecule type" value="Genomic_DNA"/>
</dbReference>
<dbReference type="SUPFAM" id="SSF53474">
    <property type="entry name" value="alpha/beta-Hydrolases"/>
    <property type="match status" value="1"/>
</dbReference>
<organism evidence="4 5">
    <name type="scientific">[Myrmecia] bisecta</name>
    <dbReference type="NCBI Taxonomy" id="41462"/>
    <lineage>
        <taxon>Eukaryota</taxon>
        <taxon>Viridiplantae</taxon>
        <taxon>Chlorophyta</taxon>
        <taxon>core chlorophytes</taxon>
        <taxon>Trebouxiophyceae</taxon>
        <taxon>Trebouxiales</taxon>
        <taxon>Trebouxiaceae</taxon>
        <taxon>Myrmecia</taxon>
    </lineage>
</organism>
<gene>
    <name evidence="4" type="ORF">WJX72_007963</name>
</gene>
<dbReference type="InterPro" id="IPR002921">
    <property type="entry name" value="Fungal_lipase-type"/>
</dbReference>
<dbReference type="InterPro" id="IPR029058">
    <property type="entry name" value="AB_hydrolase_fold"/>
</dbReference>
<feature type="region of interest" description="Disordered" evidence="2">
    <location>
        <begin position="360"/>
        <end position="393"/>
    </location>
</feature>
<evidence type="ECO:0000313" key="5">
    <source>
        <dbReference type="Proteomes" id="UP001489004"/>
    </source>
</evidence>
<accession>A0AAW1QBQ8</accession>
<keyword evidence="1" id="KW-0853">WD repeat</keyword>
<evidence type="ECO:0000313" key="4">
    <source>
        <dbReference type="EMBL" id="KAK9818157.1"/>
    </source>
</evidence>
<feature type="domain" description="Fungal lipase-type" evidence="3">
    <location>
        <begin position="700"/>
        <end position="858"/>
    </location>
</feature>
<dbReference type="PANTHER" id="PTHR13211">
    <property type="entry name" value="TELOMERASE CAJAL BODY PROTEIN 1"/>
    <property type="match status" value="1"/>
</dbReference>
<dbReference type="Proteomes" id="UP001489004">
    <property type="component" value="Unassembled WGS sequence"/>
</dbReference>
<keyword evidence="5" id="KW-1185">Reference proteome</keyword>
<feature type="compositionally biased region" description="Low complexity" evidence="2">
    <location>
        <begin position="1021"/>
        <end position="1036"/>
    </location>
</feature>
<feature type="repeat" description="WD" evidence="1">
    <location>
        <begin position="32"/>
        <end position="73"/>
    </location>
</feature>
<reference evidence="4 5" key="1">
    <citation type="journal article" date="2024" name="Nat. Commun.">
        <title>Phylogenomics reveals the evolutionary origins of lichenization in chlorophyte algae.</title>
        <authorList>
            <person name="Puginier C."/>
            <person name="Libourel C."/>
            <person name="Otte J."/>
            <person name="Skaloud P."/>
            <person name="Haon M."/>
            <person name="Grisel S."/>
            <person name="Petersen M."/>
            <person name="Berrin J.G."/>
            <person name="Delaux P.M."/>
            <person name="Dal Grande F."/>
            <person name="Keller J."/>
        </authorList>
    </citation>
    <scope>NUCLEOTIDE SEQUENCE [LARGE SCALE GENOMIC DNA]</scope>
    <source>
        <strain evidence="4 5">SAG 2043</strain>
    </source>
</reference>
<dbReference type="PANTHER" id="PTHR13211:SF0">
    <property type="entry name" value="TELOMERASE CAJAL BODY PROTEIN 1"/>
    <property type="match status" value="1"/>
</dbReference>
<evidence type="ECO:0000256" key="1">
    <source>
        <dbReference type="PROSITE-ProRule" id="PRU00221"/>
    </source>
</evidence>
<dbReference type="InterPro" id="IPR001680">
    <property type="entry name" value="WD40_rpt"/>
</dbReference>
<evidence type="ECO:0000256" key="2">
    <source>
        <dbReference type="SAM" id="MobiDB-lite"/>
    </source>
</evidence>
<dbReference type="InterPro" id="IPR015943">
    <property type="entry name" value="WD40/YVTN_repeat-like_dom_sf"/>
</dbReference>
<dbReference type="Gene3D" id="2.130.10.10">
    <property type="entry name" value="YVTN repeat-like/Quinoprotein amine dehydrogenase"/>
    <property type="match status" value="3"/>
</dbReference>
<dbReference type="GO" id="GO:0006629">
    <property type="term" value="P:lipid metabolic process"/>
    <property type="evidence" value="ECO:0007669"/>
    <property type="project" value="InterPro"/>
</dbReference>
<dbReference type="Pfam" id="PF01764">
    <property type="entry name" value="Lipase_3"/>
    <property type="match status" value="1"/>
</dbReference>
<dbReference type="Gene3D" id="3.40.50.1820">
    <property type="entry name" value="alpha/beta hydrolase"/>
    <property type="match status" value="1"/>
</dbReference>
<comment type="caution">
    <text evidence="4">The sequence shown here is derived from an EMBL/GenBank/DDBJ whole genome shotgun (WGS) entry which is preliminary data.</text>
</comment>
<feature type="compositionally biased region" description="Basic and acidic residues" evidence="2">
    <location>
        <begin position="1143"/>
        <end position="1152"/>
    </location>
</feature>
<evidence type="ECO:0000259" key="3">
    <source>
        <dbReference type="Pfam" id="PF01764"/>
    </source>
</evidence>
<dbReference type="AlphaFoldDB" id="A0AAW1QBQ8"/>
<dbReference type="InterPro" id="IPR036322">
    <property type="entry name" value="WD40_repeat_dom_sf"/>
</dbReference>
<sequence length="1172" mass="125616">MALPELQPQHDPTALYKFQTEYKHQVAGNKATCLHSNFLKGVKWSPDGACCLTASDDNLLRVYDLPPDSLERAPIGDPSSPQLAAADDSFPAALRIYEGETIYDYAWYPGMVASDPVSCCFASTSRAHPVHLWDVCTGELRCSYRAYDHADEVTAANSVAFNLDGSKLFTGFNKHIRVYDVTRPGRDCQNISTHKKRQDGQPGIISCLCFNPDRSGLFATGSYAGSAALFDEHTGEMLYVLQGHTGGITQVMFSRDGNFLYTGARRDPAILCWDVRYSSDVLYRMDRDVTGTNQRIHFDIEPCGRHLATGGQDGMVRMFDLRTGEAAGDYVAAADTVNGVQFHPFLPLLATASGQRRFYLAPSDSDSDSDAENAVPNKPSAPVTTTAGEEHAAKQKLPALENVLSVWRYPCSWVEIPAASEANPEPEAAAGTDMDAQAMDVDGGAQRYDGDLLQDTADRARKAEKAEQASDKAEEPVADISKYLKTTGIMETRYIRMLSSLCSHTYDLVNLTPRALYRRHRLHLVTTSLQCELSTAPEVPRTASQVFDDGDAMGATAQSMEAAHKEVAAAAEATAIPALQALNNVEAIDAVKKAKGLSPTDLVASKLAAAASAAAQATQPLANNITSFTMAAPVQMVTSQLQTAAAAGHSTAVATMGTVMAAVESTWGRERGKKQALKDRCSSPTEWYVCDDPLTHTRYFVIQGSDNFDHWKVNLTFDPVVFEDAKLGVKVHRGVYEAALVLYDRLAPMVQEHLSSSPFAKICFTGHSLGGSLGTLLMLMYLHRGVLPPVAIAPVYTFGAPAIFCEGAAGPCGESNSCDLDPRHEGRSMLLEKLGLPNGAVRNIIMHKDIVPRAFACDYALVADLLRRVGDSFKEHGCLLGPHRQSLYYFVGKMLVLQPEADHSFVKGDGFHPMLPAGSGLYTLRQPTVLSSVAATARERVSQAAAKAQQAAMAPLSPREHLSNVVDASALVAARAASAAKAVVSPTPAAAATAPASSSSDAGSVKASAGSSSSREGRDGASGSPAAASAGPSTAARKWPPPAVGRPAASLMEAVNQLMDYPHPLEMLGDAGAYGDEGSISRYHNPDNYTRALGGVLRNRTRPWRALLSEQAAKAGASAQSWYLPEAEGTAKVTVAGNRRKSRAEAFQESKHQMPAYAPAASAWRRPMHRSA</sequence>
<dbReference type="SUPFAM" id="SSF50978">
    <property type="entry name" value="WD40 repeat-like"/>
    <property type="match status" value="1"/>
</dbReference>
<protein>
    <recommendedName>
        <fullName evidence="3">Fungal lipase-type domain-containing protein</fullName>
    </recommendedName>
</protein>
<dbReference type="SMART" id="SM00320">
    <property type="entry name" value="WD40"/>
    <property type="match status" value="6"/>
</dbReference>
<dbReference type="InterPro" id="IPR051150">
    <property type="entry name" value="SWT21/TCAB1_mRNA_Telomere"/>
</dbReference>